<reference evidence="2 3" key="1">
    <citation type="journal article" date="2014" name="Int. J. Syst. Evol. Microbiol.">
        <title>Nitrososphaera viennensis gen. nov., sp. nov., an aerobic and mesophilic, ammonia-oxidizing archaeon from soil and a member of the archaeal phylum Thaumarchaeota.</title>
        <authorList>
            <person name="Stieglmeier M."/>
            <person name="Klingl A."/>
            <person name="Alves R.J."/>
            <person name="Rittmann S.K."/>
            <person name="Melcher M."/>
            <person name="Leisch N."/>
            <person name="Schleper C."/>
        </authorList>
    </citation>
    <scope>NUCLEOTIDE SEQUENCE [LARGE SCALE GENOMIC DNA]</scope>
    <source>
        <strain evidence="2">EN76</strain>
    </source>
</reference>
<dbReference type="KEGG" id="nvn:NVIE_008500"/>
<keyword evidence="3" id="KW-1185">Reference proteome</keyword>
<keyword evidence="1" id="KW-1133">Transmembrane helix</keyword>
<evidence type="ECO:0000313" key="3">
    <source>
        <dbReference type="Proteomes" id="UP000027093"/>
    </source>
</evidence>
<dbReference type="STRING" id="926571.NVIE_008500"/>
<dbReference type="RefSeq" id="WP_075054157.1">
    <property type="nucleotide sequence ID" value="NZ_CP007536.1"/>
</dbReference>
<dbReference type="GeneID" id="74946115"/>
<keyword evidence="1" id="KW-0812">Transmembrane</keyword>
<dbReference type="HOGENOM" id="CLU_201545_0_0_2"/>
<keyword evidence="1" id="KW-0472">Membrane</keyword>
<protein>
    <submittedName>
        <fullName evidence="2">Uncharacterized protein</fullName>
    </submittedName>
</protein>
<feature type="transmembrane region" description="Helical" evidence="1">
    <location>
        <begin position="31"/>
        <end position="51"/>
    </location>
</feature>
<name>A0A060HID6_9ARCH</name>
<dbReference type="Proteomes" id="UP000027093">
    <property type="component" value="Chromosome"/>
</dbReference>
<evidence type="ECO:0000313" key="2">
    <source>
        <dbReference type="EMBL" id="AIC15070.1"/>
    </source>
</evidence>
<accession>A0A060HID6</accession>
<sequence>MERINGETIAGAALTFLGALFMFAAQVNATWVAAIPAALILIAVGIALIVLGRYTTIRSNRTHPHTEEHSHHNHH</sequence>
<gene>
    <name evidence="2" type="ORF">NVIE_008500</name>
</gene>
<evidence type="ECO:0000256" key="1">
    <source>
        <dbReference type="SAM" id="Phobius"/>
    </source>
</evidence>
<feature type="transmembrane region" description="Helical" evidence="1">
    <location>
        <begin position="7"/>
        <end position="25"/>
    </location>
</feature>
<organism evidence="2 3">
    <name type="scientific">Nitrososphaera viennensis EN76</name>
    <dbReference type="NCBI Taxonomy" id="926571"/>
    <lineage>
        <taxon>Archaea</taxon>
        <taxon>Nitrososphaerota</taxon>
        <taxon>Nitrososphaeria</taxon>
        <taxon>Nitrososphaerales</taxon>
        <taxon>Nitrososphaeraceae</taxon>
        <taxon>Nitrososphaera</taxon>
    </lineage>
</organism>
<proteinExistence type="predicted"/>
<dbReference type="EMBL" id="CP007536">
    <property type="protein sequence ID" value="AIC15070.1"/>
    <property type="molecule type" value="Genomic_DNA"/>
</dbReference>
<dbReference type="AlphaFoldDB" id="A0A060HID6"/>